<dbReference type="AlphaFoldDB" id="A0A7H1MXP6"/>
<dbReference type="InterPro" id="IPR011970">
    <property type="entry name" value="MltB_2"/>
</dbReference>
<dbReference type="Gene3D" id="1.10.101.10">
    <property type="entry name" value="PGBD-like superfamily/PGBD"/>
    <property type="match status" value="1"/>
</dbReference>
<dbReference type="InterPro" id="IPR036366">
    <property type="entry name" value="PGBDSf"/>
</dbReference>
<dbReference type="CDD" id="cd13399">
    <property type="entry name" value="Slt35-like"/>
    <property type="match status" value="1"/>
</dbReference>
<dbReference type="FunFam" id="1.10.8.350:FF:000001">
    <property type="entry name" value="Lytic murein transglycosylase B"/>
    <property type="match status" value="1"/>
</dbReference>
<feature type="domain" description="Peptidoglycan binding-like" evidence="1">
    <location>
        <begin position="308"/>
        <end position="363"/>
    </location>
</feature>
<organism evidence="3 4">
    <name type="scientific">Defluviicoccus vanus</name>
    <dbReference type="NCBI Taxonomy" id="111831"/>
    <lineage>
        <taxon>Bacteria</taxon>
        <taxon>Pseudomonadati</taxon>
        <taxon>Pseudomonadota</taxon>
        <taxon>Alphaproteobacteria</taxon>
        <taxon>Rhodospirillales</taxon>
        <taxon>Rhodospirillaceae</taxon>
        <taxon>Defluviicoccus</taxon>
    </lineage>
</organism>
<keyword evidence="4" id="KW-1185">Reference proteome</keyword>
<feature type="domain" description="Transglycosylase SLT" evidence="2">
    <location>
        <begin position="3"/>
        <end position="287"/>
    </location>
</feature>
<dbReference type="EMBL" id="CP053923">
    <property type="protein sequence ID" value="QNT68232.1"/>
    <property type="molecule type" value="Genomic_DNA"/>
</dbReference>
<evidence type="ECO:0000313" key="4">
    <source>
        <dbReference type="Proteomes" id="UP000516369"/>
    </source>
</evidence>
<dbReference type="PANTHER" id="PTHR30163">
    <property type="entry name" value="MEMBRANE-BOUND LYTIC MUREIN TRANSGLYCOSYLASE B"/>
    <property type="match status" value="1"/>
</dbReference>
<dbReference type="SUPFAM" id="SSF47090">
    <property type="entry name" value="PGBD-like"/>
    <property type="match status" value="1"/>
</dbReference>
<accession>A0A7H1MXP6</accession>
<dbReference type="InterPro" id="IPR036365">
    <property type="entry name" value="PGBD-like_sf"/>
</dbReference>
<dbReference type="InterPro" id="IPR043426">
    <property type="entry name" value="MltB-like"/>
</dbReference>
<dbReference type="Gene3D" id="1.10.530.10">
    <property type="match status" value="1"/>
</dbReference>
<dbReference type="Gene3D" id="1.10.8.350">
    <property type="entry name" value="Bacterial muramidase"/>
    <property type="match status" value="1"/>
</dbReference>
<dbReference type="PANTHER" id="PTHR30163:SF8">
    <property type="entry name" value="LYTIC MUREIN TRANSGLYCOSYLASE"/>
    <property type="match status" value="1"/>
</dbReference>
<reference evidence="3 4" key="1">
    <citation type="submission" date="2020-05" db="EMBL/GenBank/DDBJ databases">
        <title>Complete closed genome sequence of Defluviicoccus vanus.</title>
        <authorList>
            <person name="Bessarab I."/>
            <person name="Arumugam K."/>
            <person name="Maszenan A.M."/>
            <person name="Seviour R.J."/>
            <person name="Williams R.B."/>
        </authorList>
    </citation>
    <scope>NUCLEOTIDE SEQUENCE [LARGE SCALE GENOMIC DNA]</scope>
    <source>
        <strain evidence="3 4">Ben 114</strain>
    </source>
</reference>
<dbReference type="GO" id="GO:0009253">
    <property type="term" value="P:peptidoglycan catabolic process"/>
    <property type="evidence" value="ECO:0007669"/>
    <property type="project" value="TreeGrafter"/>
</dbReference>
<name>A0A7H1MXP6_9PROT</name>
<dbReference type="Proteomes" id="UP000516369">
    <property type="component" value="Chromosome"/>
</dbReference>
<evidence type="ECO:0000313" key="3">
    <source>
        <dbReference type="EMBL" id="QNT68232.1"/>
    </source>
</evidence>
<proteinExistence type="predicted"/>
<dbReference type="SUPFAM" id="SSF53955">
    <property type="entry name" value="Lysozyme-like"/>
    <property type="match status" value="1"/>
</dbReference>
<dbReference type="NCBIfam" id="TIGR02283">
    <property type="entry name" value="MltB_2"/>
    <property type="match status" value="1"/>
</dbReference>
<dbReference type="InterPro" id="IPR023346">
    <property type="entry name" value="Lysozyme-like_dom_sf"/>
</dbReference>
<evidence type="ECO:0000259" key="2">
    <source>
        <dbReference type="Pfam" id="PF13406"/>
    </source>
</evidence>
<dbReference type="GO" id="GO:0008933">
    <property type="term" value="F:peptidoglycan lytic transglycosylase activity"/>
    <property type="evidence" value="ECO:0007669"/>
    <property type="project" value="TreeGrafter"/>
</dbReference>
<dbReference type="InterPro" id="IPR002477">
    <property type="entry name" value="Peptidoglycan-bd-like"/>
</dbReference>
<protein>
    <submittedName>
        <fullName evidence="3">Lytic murein transglycosylase</fullName>
    </submittedName>
</protein>
<evidence type="ECO:0000259" key="1">
    <source>
        <dbReference type="Pfam" id="PF01471"/>
    </source>
</evidence>
<gene>
    <name evidence="3" type="ORF">HQ394_01180</name>
</gene>
<dbReference type="InterPro" id="IPR031304">
    <property type="entry name" value="SLT_2"/>
</dbReference>
<dbReference type="KEGG" id="dvn:HQ394_01180"/>
<dbReference type="Pfam" id="PF13406">
    <property type="entry name" value="SLT_2"/>
    <property type="match status" value="1"/>
</dbReference>
<dbReference type="Pfam" id="PF01471">
    <property type="entry name" value="PG_binding_1"/>
    <property type="match status" value="1"/>
</dbReference>
<sequence length="367" mass="40381">MSLRSEALSRGVSAETFDLTFANVTLIPRVLELDRRQPEFVQTFWRYLDARVTPARIERGRRLLAENASLLEAVHQRYGVQPRFIVAFWGMESSFGDDTGNFPLAASLATLAYDARRANFFRDQLLTLLHLIDRGDISPDAQGSWAGAFGQTQFMPSTFKAYAVDFDGDGHPNLWTSLPDIFASSANYLASIGWDGSSTWGREVALPYDFPYALSGIETEKPMSEWAQLGVVNIDGSPLPTSTLSASLILPGGVNSGPALLVYRNFRKIMNWNNSLLYAVSVGHLADRIAGGDPFATLRYDDGSPMSRQQVEEMQSLLLLRGLDTGGVDGLVGAKTREAVKRFQEQASLPADGYPTVALLDQLRSTQ</sequence>